<dbReference type="SMART" id="SM00225">
    <property type="entry name" value="BTB"/>
    <property type="match status" value="1"/>
</dbReference>
<comment type="caution">
    <text evidence="3">The sequence shown here is derived from an EMBL/GenBank/DDBJ whole genome shotgun (WGS) entry which is preliminary data.</text>
</comment>
<evidence type="ECO:0000259" key="2">
    <source>
        <dbReference type="PROSITE" id="PS50097"/>
    </source>
</evidence>
<dbReference type="Pfam" id="PF00651">
    <property type="entry name" value="BTB"/>
    <property type="match status" value="1"/>
</dbReference>
<dbReference type="CDD" id="cd18186">
    <property type="entry name" value="BTB_POZ_ZBTB_KLHL-like"/>
    <property type="match status" value="1"/>
</dbReference>
<dbReference type="SUPFAM" id="SSF54695">
    <property type="entry name" value="POZ domain"/>
    <property type="match status" value="1"/>
</dbReference>
<feature type="domain" description="BTB" evidence="2">
    <location>
        <begin position="26"/>
        <end position="96"/>
    </location>
</feature>
<feature type="compositionally biased region" description="Low complexity" evidence="1">
    <location>
        <begin position="197"/>
        <end position="221"/>
    </location>
</feature>
<dbReference type="Gene3D" id="3.30.710.10">
    <property type="entry name" value="Potassium Channel Kv1.1, Chain A"/>
    <property type="match status" value="1"/>
</dbReference>
<reference evidence="3 4" key="1">
    <citation type="submission" date="2024-04" db="EMBL/GenBank/DDBJ databases">
        <title>Phyllosticta paracitricarpa is synonymous to the EU quarantine fungus P. citricarpa based on phylogenomic analyses.</title>
        <authorList>
            <consortium name="Lawrence Berkeley National Laboratory"/>
            <person name="Van Ingen-Buijs V.A."/>
            <person name="Van Westerhoven A.C."/>
            <person name="Haridas S."/>
            <person name="Skiadas P."/>
            <person name="Martin F."/>
            <person name="Groenewald J.Z."/>
            <person name="Crous P.W."/>
            <person name="Seidl M.F."/>
        </authorList>
    </citation>
    <scope>NUCLEOTIDE SEQUENCE [LARGE SCALE GENOMIC DNA]</scope>
    <source>
        <strain evidence="3 4">CBS 123371</strain>
    </source>
</reference>
<dbReference type="InterPro" id="IPR011333">
    <property type="entry name" value="SKP1/BTB/POZ_sf"/>
</dbReference>
<proteinExistence type="predicted"/>
<dbReference type="PROSITE" id="PS50097">
    <property type="entry name" value="BTB"/>
    <property type="match status" value="1"/>
</dbReference>
<dbReference type="Proteomes" id="UP001363622">
    <property type="component" value="Unassembled WGS sequence"/>
</dbReference>
<evidence type="ECO:0000313" key="4">
    <source>
        <dbReference type="Proteomes" id="UP001363622"/>
    </source>
</evidence>
<accession>A0ABR1KN18</accession>
<feature type="region of interest" description="Disordered" evidence="1">
    <location>
        <begin position="182"/>
        <end position="221"/>
    </location>
</feature>
<evidence type="ECO:0000256" key="1">
    <source>
        <dbReference type="SAM" id="MobiDB-lite"/>
    </source>
</evidence>
<keyword evidence="4" id="KW-1185">Reference proteome</keyword>
<dbReference type="PANTHER" id="PTHR47843">
    <property type="entry name" value="BTB DOMAIN-CONTAINING PROTEIN-RELATED"/>
    <property type="match status" value="1"/>
</dbReference>
<dbReference type="PANTHER" id="PTHR47843:SF5">
    <property type="entry name" value="BTB_POZ DOMAIN PROTEIN"/>
    <property type="match status" value="1"/>
</dbReference>
<sequence>MEESHAHGHCGYTPAWASYFENDRHADVTIVCRDGLEIKAHKIILSLGSPYFDKALNPAHNFKEAQSNSVHLDDEEPAIIRAMLQFIYTGDYSVAPSFSPSSDDCIGTPPDQHQNHDLHIALKFHAALHAAADYFLMPPLASLSFSRFETLATAHWADPAADFPGVIRFVYDISPPVDACSSSSISNSPSPSPTIPTPSLLPSTSTTNPSPSPNDASSAPPHHNRLRTLLVTLSATHFPILTTTNPHFNAMMDATGAFGRELASLLAGKTQALQESFGGRHFLCEYCVERYCVPSDKTVGLMCRFCRRGGKVVALAAR</sequence>
<dbReference type="EMBL" id="JBBPHU010000007">
    <property type="protein sequence ID" value="KAK7515396.1"/>
    <property type="molecule type" value="Genomic_DNA"/>
</dbReference>
<dbReference type="InterPro" id="IPR000210">
    <property type="entry name" value="BTB/POZ_dom"/>
</dbReference>
<protein>
    <recommendedName>
        <fullName evidence="2">BTB domain-containing protein</fullName>
    </recommendedName>
</protein>
<evidence type="ECO:0000313" key="3">
    <source>
        <dbReference type="EMBL" id="KAK7515396.1"/>
    </source>
</evidence>
<name>A0ABR1KN18_9PEZI</name>
<organism evidence="3 4">
    <name type="scientific">Phyllosticta citriasiana</name>
    <dbReference type="NCBI Taxonomy" id="595635"/>
    <lineage>
        <taxon>Eukaryota</taxon>
        <taxon>Fungi</taxon>
        <taxon>Dikarya</taxon>
        <taxon>Ascomycota</taxon>
        <taxon>Pezizomycotina</taxon>
        <taxon>Dothideomycetes</taxon>
        <taxon>Dothideomycetes incertae sedis</taxon>
        <taxon>Botryosphaeriales</taxon>
        <taxon>Phyllostictaceae</taxon>
        <taxon>Phyllosticta</taxon>
    </lineage>
</organism>
<gene>
    <name evidence="3" type="ORF">IWZ03DRAFT_360593</name>
</gene>